<dbReference type="PANTHER" id="PTHR31636">
    <property type="entry name" value="OSJNBA0084A10.13 PROTEIN-RELATED"/>
    <property type="match status" value="1"/>
</dbReference>
<dbReference type="EMBL" id="JAHRHJ020000008">
    <property type="protein sequence ID" value="KAH9305802.1"/>
    <property type="molecule type" value="Genomic_DNA"/>
</dbReference>
<proteinExistence type="predicted"/>
<evidence type="ECO:0008006" key="5">
    <source>
        <dbReference type="Google" id="ProtNLM"/>
    </source>
</evidence>
<dbReference type="Proteomes" id="UP000824469">
    <property type="component" value="Unassembled WGS sequence"/>
</dbReference>
<dbReference type="AlphaFoldDB" id="A0AA38FKL5"/>
<evidence type="ECO:0000313" key="3">
    <source>
        <dbReference type="EMBL" id="KAH9305802.1"/>
    </source>
</evidence>
<reference evidence="3 4" key="1">
    <citation type="journal article" date="2021" name="Nat. Plants">
        <title>The Taxus genome provides insights into paclitaxel biosynthesis.</title>
        <authorList>
            <person name="Xiong X."/>
            <person name="Gou J."/>
            <person name="Liao Q."/>
            <person name="Li Y."/>
            <person name="Zhou Q."/>
            <person name="Bi G."/>
            <person name="Li C."/>
            <person name="Du R."/>
            <person name="Wang X."/>
            <person name="Sun T."/>
            <person name="Guo L."/>
            <person name="Liang H."/>
            <person name="Lu P."/>
            <person name="Wu Y."/>
            <person name="Zhang Z."/>
            <person name="Ro D.K."/>
            <person name="Shang Y."/>
            <person name="Huang S."/>
            <person name="Yan J."/>
        </authorList>
    </citation>
    <scope>NUCLEOTIDE SEQUENCE [LARGE SCALE GENOMIC DNA]</scope>
    <source>
        <strain evidence="3">Ta-2019</strain>
    </source>
</reference>
<protein>
    <recommendedName>
        <fullName evidence="5">Nodulation signaling pathway 2-like protein</fullName>
    </recommendedName>
</protein>
<comment type="caution">
    <text evidence="3">The sequence shown here is derived from an EMBL/GenBank/DDBJ whole genome shotgun (WGS) entry which is preliminary data.</text>
</comment>
<organism evidence="3 4">
    <name type="scientific">Taxus chinensis</name>
    <name type="common">Chinese yew</name>
    <name type="synonym">Taxus wallichiana var. chinensis</name>
    <dbReference type="NCBI Taxonomy" id="29808"/>
    <lineage>
        <taxon>Eukaryota</taxon>
        <taxon>Viridiplantae</taxon>
        <taxon>Streptophyta</taxon>
        <taxon>Embryophyta</taxon>
        <taxon>Tracheophyta</taxon>
        <taxon>Spermatophyta</taxon>
        <taxon>Pinopsida</taxon>
        <taxon>Pinidae</taxon>
        <taxon>Conifers II</taxon>
        <taxon>Cupressales</taxon>
        <taxon>Taxaceae</taxon>
        <taxon>Taxus</taxon>
    </lineage>
</organism>
<dbReference type="PROSITE" id="PS50985">
    <property type="entry name" value="GRAS"/>
    <property type="match status" value="1"/>
</dbReference>
<evidence type="ECO:0000256" key="1">
    <source>
        <dbReference type="ARBA" id="ARBA00023015"/>
    </source>
</evidence>
<accession>A0AA38FKL5</accession>
<dbReference type="OMA" id="EVGFPMQ"/>
<gene>
    <name evidence="3" type="ORF">KI387_010206</name>
</gene>
<evidence type="ECO:0000313" key="4">
    <source>
        <dbReference type="Proteomes" id="UP000824469"/>
    </source>
</evidence>
<keyword evidence="2" id="KW-0804">Transcription</keyword>
<dbReference type="InterPro" id="IPR005202">
    <property type="entry name" value="TF_GRAS"/>
</dbReference>
<keyword evidence="1" id="KW-0805">Transcription regulation</keyword>
<evidence type="ECO:0000256" key="2">
    <source>
        <dbReference type="ARBA" id="ARBA00023163"/>
    </source>
</evidence>
<name>A0AA38FKL5_TAXCH</name>
<keyword evidence="4" id="KW-1185">Reference proteome</keyword>
<dbReference type="Pfam" id="PF03514">
    <property type="entry name" value="GRAS"/>
    <property type="match status" value="1"/>
</dbReference>
<sequence>MMEKSGMQGWSCNSYAAFITAPDFKEETAFFDFGLNSADFPGWNHAILEENGSEDTFMPNKCGDEDLIIDDYPPEIEDLMVYDEMFSDFSSILNEDLLMDVGNESEGITMEEPVDSDGAEDYKSSSISSETFNTSACSTDSEEYKGLCLVHLLTACAEAISDGAHDLVQIILCRLRELVSATGSTMERVAYYLSQSLQQGYHLGDDDNLLKVGYQDIFKDPNYLGAFSLLNQVYPYIRFAHFTANQSILEAIPSQTQKVIHIIDFDIMEGMQWPPLMEALKSENYKIGLLKITAVIWDDDPEPSSQHTERRLRECADSLGIPFSFQETQLDNFKKNMANSNEEEIVIANCMWGLPHMFERNRKQLIQFIDGTHRLNPTILTVGGGPNGTVTNEKQLSFMDRFDQRLKNVCAVFDSVEAGLPEQYAVARVMVERLFMGPLMCRPIKCSSKEDDEESIRLVDIPLSCGFTKSEISKKNVIYAKYIVEQGKNYITEIEGNNHLILLWKSTPLTCVSTWKPASCEESQCSLDTSCHFTSSQDQAKCNTRAQDHKTWPTTYFNKRI</sequence>